<evidence type="ECO:0000256" key="1">
    <source>
        <dbReference type="SAM" id="Coils"/>
    </source>
</evidence>
<evidence type="ECO:0000313" key="2">
    <source>
        <dbReference type="EMBL" id="KAF1849490.1"/>
    </source>
</evidence>
<dbReference type="EMBL" id="ML976615">
    <property type="protein sequence ID" value="KAF1849490.1"/>
    <property type="molecule type" value="Genomic_DNA"/>
</dbReference>
<organism evidence="2 3">
    <name type="scientific">Cucurbitaria berberidis CBS 394.84</name>
    <dbReference type="NCBI Taxonomy" id="1168544"/>
    <lineage>
        <taxon>Eukaryota</taxon>
        <taxon>Fungi</taxon>
        <taxon>Dikarya</taxon>
        <taxon>Ascomycota</taxon>
        <taxon>Pezizomycotina</taxon>
        <taxon>Dothideomycetes</taxon>
        <taxon>Pleosporomycetidae</taxon>
        <taxon>Pleosporales</taxon>
        <taxon>Pleosporineae</taxon>
        <taxon>Cucurbitariaceae</taxon>
        <taxon>Cucurbitaria</taxon>
    </lineage>
</organism>
<reference evidence="2" key="1">
    <citation type="submission" date="2020-01" db="EMBL/GenBank/DDBJ databases">
        <authorList>
            <consortium name="DOE Joint Genome Institute"/>
            <person name="Haridas S."/>
            <person name="Albert R."/>
            <person name="Binder M."/>
            <person name="Bloem J."/>
            <person name="Labutti K."/>
            <person name="Salamov A."/>
            <person name="Andreopoulos B."/>
            <person name="Baker S.E."/>
            <person name="Barry K."/>
            <person name="Bills G."/>
            <person name="Bluhm B.H."/>
            <person name="Cannon C."/>
            <person name="Castanera R."/>
            <person name="Culley D.E."/>
            <person name="Daum C."/>
            <person name="Ezra D."/>
            <person name="Gonzalez J.B."/>
            <person name="Henrissat B."/>
            <person name="Kuo A."/>
            <person name="Liang C."/>
            <person name="Lipzen A."/>
            <person name="Lutzoni F."/>
            <person name="Magnuson J."/>
            <person name="Mondo S."/>
            <person name="Nolan M."/>
            <person name="Ohm R."/>
            <person name="Pangilinan J."/>
            <person name="Park H.-J."/>
            <person name="Ramirez L."/>
            <person name="Alfaro M."/>
            <person name="Sun H."/>
            <person name="Tritt A."/>
            <person name="Yoshinaga Y."/>
            <person name="Zwiers L.-H."/>
            <person name="Turgeon B.G."/>
            <person name="Goodwin S.B."/>
            <person name="Spatafora J.W."/>
            <person name="Crous P.W."/>
            <person name="Grigoriev I.V."/>
        </authorList>
    </citation>
    <scope>NUCLEOTIDE SEQUENCE</scope>
    <source>
        <strain evidence="2">CBS 394.84</strain>
    </source>
</reference>
<dbReference type="GeneID" id="63847264"/>
<dbReference type="Proteomes" id="UP000800039">
    <property type="component" value="Unassembled WGS sequence"/>
</dbReference>
<dbReference type="OrthoDB" id="3945906at2759"/>
<name>A0A9P4GQL7_9PLEO</name>
<dbReference type="RefSeq" id="XP_040792053.1">
    <property type="nucleotide sequence ID" value="XM_040930012.1"/>
</dbReference>
<keyword evidence="3" id="KW-1185">Reference proteome</keyword>
<accession>A0A9P4GQL7</accession>
<evidence type="ECO:0000313" key="3">
    <source>
        <dbReference type="Proteomes" id="UP000800039"/>
    </source>
</evidence>
<comment type="caution">
    <text evidence="2">The sequence shown here is derived from an EMBL/GenBank/DDBJ whole genome shotgun (WGS) entry which is preliminary data.</text>
</comment>
<feature type="coiled-coil region" evidence="1">
    <location>
        <begin position="255"/>
        <end position="296"/>
    </location>
</feature>
<proteinExistence type="predicted"/>
<gene>
    <name evidence="2" type="ORF">K460DRAFT_305703</name>
</gene>
<feature type="coiled-coil region" evidence="1">
    <location>
        <begin position="333"/>
        <end position="542"/>
    </location>
</feature>
<dbReference type="AlphaFoldDB" id="A0A9P4GQL7"/>
<protein>
    <submittedName>
        <fullName evidence="2">Uncharacterized protein</fullName>
    </submittedName>
</protein>
<sequence>MPSDQSPYAGPAALGHSKYASPARRNAALAAFPSADASFTNATLTPTTDNIIATGNSSVALKSANKVPQNADVELAVAQGNTLKDDIDRYAARFSRTVCVAMINTRQLLELIRNSMQKDNATDLKTVEDLWLQLEQLFAAANEAKAALPAFLEKQRNSMSLYHASMMNDTIRETQEELNIQHKKVNIQHNLILEHQEAFLEYKTQTAAKLKEVEDFQERVSRLTLEKGNFRTEVDKYKHLLEKEMTTRAEDLQKADALQKELETLAASKQQLVTETETLRNALSDFQEKMKTTEQQITGRLTAEIQATADQLAKETQKTTSLSAAINTMKNGNSTARMEADKVKLENKALTEKYKEQSAEHAQAFTKLTELAKKNDTLNTDIGRFQKENHELNQQLAKLPELEKQNAELVAVKSNLLEQAQRLTTELSTAKIDSNRATTELNALHGKVKKLNQEVEDLEMENNDLLSKQGENKRAVQALAILKAENSKLETTIDELQAGRAAFPVSGPPISDQEKKALEEQISRLEARKTSLESALQEWTDLAKRSYKEYQEMLPTYKQAEQYRKDALHKEDVIKGLKLELIAAKTSQSNGVGANGDANYWKDKYESLLSTICG</sequence>
<keyword evidence="1" id="KW-0175">Coiled coil</keyword>